<dbReference type="Proteomes" id="UP000198960">
    <property type="component" value="Unassembled WGS sequence"/>
</dbReference>
<dbReference type="RefSeq" id="WP_091942650.1">
    <property type="nucleotide sequence ID" value="NZ_FOEE01000005.1"/>
</dbReference>
<evidence type="ECO:0000313" key="2">
    <source>
        <dbReference type="EMBL" id="SEO84989.1"/>
    </source>
</evidence>
<protein>
    <submittedName>
        <fullName evidence="2">TfoX N-terminal domain-containing protein</fullName>
    </submittedName>
</protein>
<keyword evidence="3" id="KW-1185">Reference proteome</keyword>
<dbReference type="Pfam" id="PF04993">
    <property type="entry name" value="TfoX_N"/>
    <property type="match status" value="1"/>
</dbReference>
<evidence type="ECO:0000313" key="3">
    <source>
        <dbReference type="Proteomes" id="UP000198960"/>
    </source>
</evidence>
<accession>A0A1H8T1R8</accession>
<dbReference type="OrthoDB" id="214902at2"/>
<reference evidence="3" key="1">
    <citation type="submission" date="2016-10" db="EMBL/GenBank/DDBJ databases">
        <authorList>
            <person name="Varghese N."/>
            <person name="Submissions S."/>
        </authorList>
    </citation>
    <scope>NUCLEOTIDE SEQUENCE [LARGE SCALE GENOMIC DNA]</scope>
    <source>
        <strain evidence="3">DSM 45413</strain>
    </source>
</reference>
<dbReference type="Gene3D" id="3.30.1460.30">
    <property type="entry name" value="YgaC/TfoX-N like chaperone"/>
    <property type="match status" value="1"/>
</dbReference>
<name>A0A1H8T1R8_9ACTN</name>
<dbReference type="SUPFAM" id="SSF159894">
    <property type="entry name" value="YgaC/TfoX-N like"/>
    <property type="match status" value="1"/>
</dbReference>
<dbReference type="AlphaFoldDB" id="A0A1H8T1R8"/>
<sequence>MPPHPELLARVRLLLADRADVVEGRMVGGVSFTVGGRLACGVTSAGLAVRVGRNAVAAAATEPHVGPLTMGGRPLVAYVLVDPAGCGDEAALQGWLDRGLAAAGRP</sequence>
<dbReference type="InterPro" id="IPR007076">
    <property type="entry name" value="TfoX_N"/>
</dbReference>
<organism evidence="2 3">
    <name type="scientific">Trujillonella endophytica</name>
    <dbReference type="NCBI Taxonomy" id="673521"/>
    <lineage>
        <taxon>Bacteria</taxon>
        <taxon>Bacillati</taxon>
        <taxon>Actinomycetota</taxon>
        <taxon>Actinomycetes</taxon>
        <taxon>Geodermatophilales</taxon>
        <taxon>Geodermatophilaceae</taxon>
        <taxon>Trujillonella</taxon>
    </lineage>
</organism>
<dbReference type="STRING" id="673521.SAMN05660991_02010"/>
<feature type="domain" description="TfoX N-terminal" evidence="1">
    <location>
        <begin position="14"/>
        <end position="103"/>
    </location>
</feature>
<gene>
    <name evidence="2" type="ORF">SAMN05660991_02010</name>
</gene>
<dbReference type="EMBL" id="FOEE01000005">
    <property type="protein sequence ID" value="SEO84989.1"/>
    <property type="molecule type" value="Genomic_DNA"/>
</dbReference>
<proteinExistence type="predicted"/>
<evidence type="ECO:0000259" key="1">
    <source>
        <dbReference type="Pfam" id="PF04993"/>
    </source>
</evidence>